<organism evidence="2">
    <name type="scientific">Anopheles darlingi</name>
    <name type="common">Mosquito</name>
    <dbReference type="NCBI Taxonomy" id="43151"/>
    <lineage>
        <taxon>Eukaryota</taxon>
        <taxon>Metazoa</taxon>
        <taxon>Ecdysozoa</taxon>
        <taxon>Arthropoda</taxon>
        <taxon>Hexapoda</taxon>
        <taxon>Insecta</taxon>
        <taxon>Pterygota</taxon>
        <taxon>Neoptera</taxon>
        <taxon>Endopterygota</taxon>
        <taxon>Diptera</taxon>
        <taxon>Nematocera</taxon>
        <taxon>Culicoidea</taxon>
        <taxon>Culicidae</taxon>
        <taxon>Anophelinae</taxon>
        <taxon>Anopheles</taxon>
    </lineage>
</organism>
<keyword evidence="1" id="KW-0732">Signal</keyword>
<proteinExistence type="predicted"/>
<dbReference type="AlphaFoldDB" id="A0A2M4D4N9"/>
<accession>A0A2M4D4N9</accession>
<dbReference type="EMBL" id="GGFL01008366">
    <property type="protein sequence ID" value="MBW72544.1"/>
    <property type="molecule type" value="Transcribed_RNA"/>
</dbReference>
<feature type="chain" id="PRO_5014772907" evidence="1">
    <location>
        <begin position="24"/>
        <end position="147"/>
    </location>
</feature>
<evidence type="ECO:0000313" key="2">
    <source>
        <dbReference type="EMBL" id="MBW72544.1"/>
    </source>
</evidence>
<evidence type="ECO:0000256" key="1">
    <source>
        <dbReference type="SAM" id="SignalP"/>
    </source>
</evidence>
<protein>
    <submittedName>
        <fullName evidence="2">Putative secreted protein</fullName>
    </submittedName>
</protein>
<name>A0A2M4D4N9_ANODA</name>
<sequence>MVVGLLVALLVVLLLLVDPDACSLDGRDCCRVVLVTAAVVPVPDPGPDDQRSVVERVMRLPRNRATSASSPDSRYPDVVVRVEEVPVHRAVVLGRKPHYVVVTLVVDHRIEVRRCYYHYRHHHRAWPTTTVARPASCCYYLGCPGSV</sequence>
<reference evidence="2" key="1">
    <citation type="submission" date="2018-01" db="EMBL/GenBank/DDBJ databases">
        <title>An insight into the sialome of Amazonian anophelines.</title>
        <authorList>
            <person name="Ribeiro J.M."/>
            <person name="Scarpassa V."/>
            <person name="Calvo E."/>
        </authorList>
    </citation>
    <scope>NUCLEOTIDE SEQUENCE</scope>
</reference>
<feature type="signal peptide" evidence="1">
    <location>
        <begin position="1"/>
        <end position="23"/>
    </location>
</feature>